<dbReference type="InterPro" id="IPR029047">
    <property type="entry name" value="HSP70_peptide-bd_sf"/>
</dbReference>
<name>A0A6L5YRH3_9FIRM</name>
<protein>
    <recommendedName>
        <fullName evidence="3">Chaperone protein DnaK</fullName>
    </recommendedName>
    <alternativeName>
        <fullName evidence="4">Chaperone protein dnaK</fullName>
    </alternativeName>
    <alternativeName>
        <fullName evidence="12">HSP70</fullName>
    </alternativeName>
    <alternativeName>
        <fullName evidence="11">Heat shock 70 kDa protein</fullName>
    </alternativeName>
    <alternativeName>
        <fullName evidence="10">Heat shock protein 70</fullName>
    </alternativeName>
</protein>
<dbReference type="Proteomes" id="UP000474024">
    <property type="component" value="Unassembled WGS sequence"/>
</dbReference>
<dbReference type="EMBL" id="VUNI01000009">
    <property type="protein sequence ID" value="MST74767.1"/>
    <property type="molecule type" value="Genomic_DNA"/>
</dbReference>
<evidence type="ECO:0000256" key="12">
    <source>
        <dbReference type="ARBA" id="ARBA00033103"/>
    </source>
</evidence>
<evidence type="ECO:0000256" key="1">
    <source>
        <dbReference type="ARBA" id="ARBA00002290"/>
    </source>
</evidence>
<keyword evidence="9" id="KW-0143">Chaperone</keyword>
<keyword evidence="7" id="KW-0067">ATP-binding</keyword>
<evidence type="ECO:0000256" key="2">
    <source>
        <dbReference type="ARBA" id="ARBA00007381"/>
    </source>
</evidence>
<evidence type="ECO:0000313" key="13">
    <source>
        <dbReference type="EMBL" id="MST74767.1"/>
    </source>
</evidence>
<evidence type="ECO:0000256" key="10">
    <source>
        <dbReference type="ARBA" id="ARBA00030019"/>
    </source>
</evidence>
<accession>A0A6L5YRH3</accession>
<keyword evidence="14" id="KW-1185">Reference proteome</keyword>
<sequence>MKKVYDCGIDLGTTNSCIAVSKDGNSAEIIESTTDNLSTTPSAVYVSKSGKIMVGQAAYQNLDRKNVALQFKRLMGMNEKNLFAGSQMEKSPEELSAEILKKLRQDYLIREGKEARDAVITIPAAFTSMQNEATQKAARLAGFSNVLLLQEPIAASIAYGMKPDTKDHFWMVFDYGGGTLDVAIVSTFHGRLKVLNTEGNNFFGGCDLDREVLEKIVLPRLRREYTIGEPVRPALKNRLLFEIENVKKALGSAESASLFLSGVVDDEMEEIEFDCDITRKEFDEAIRDVVDEGIRIAEKALQGSNITADQLEKIILVGGSTYVQLVRQRLAEVFGKEVDSSVNPMHAVAIGAAIFASGNYVDVEEPELDASPEQETEGIRAEISYLPQTDSDKAAVRCVFHGIKEEGFSVTICSEEWESGKLAVKDQCVKTRLELPEEGINRFSVKLFDTNGTPCDYAGEHTIEIMRKKQNMKISSAPLTHSVCVGVMNNGYEQLDVVIKKNTLLPAANSVIYQLNKTIHKGSEDEITFKIYEGEIYDNPIANTVAGVIHIKGKDLSEDLRANTEVELHLAVDENRIIHVWGCFQETGVQIPETQLLEKTQPVLEESLYGLEQYMEGMRISIRNIQNADQKQAAFYQSRFEKMYEQYEKYLDQYDAGEADPESNDVYKFIEEFYGLHTSIVREERKLKKVSGASERMNKVLNLEKMQQNYGTPEGREVTKEWKLRIEQARSEEEAERYMKELYAAWDRDCSQNIEFIHNWFSNLKVRVSERQMENDPRCQKLCSECEEAYEERNLENMMGLVRNLETYIYSEHNAFTEEKELLEQLKEDTGLDIGSRKVQMLIHDGEEAVRTQDIERLKEINQHLKSLRRFSATQQVENSRSDLKKG</sequence>
<reference evidence="13 14" key="1">
    <citation type="submission" date="2019-08" db="EMBL/GenBank/DDBJ databases">
        <title>In-depth cultivation of the pig gut microbiome towards novel bacterial diversity and tailored functional studies.</title>
        <authorList>
            <person name="Wylensek D."/>
            <person name="Hitch T.C.A."/>
            <person name="Clavel T."/>
        </authorList>
    </citation>
    <scope>NUCLEOTIDE SEQUENCE [LARGE SCALE GENOMIC DNA]</scope>
    <source>
        <strain evidence="13 14">MUC/MUC-530-WT-4D</strain>
    </source>
</reference>
<evidence type="ECO:0000256" key="5">
    <source>
        <dbReference type="ARBA" id="ARBA00022553"/>
    </source>
</evidence>
<evidence type="ECO:0000256" key="3">
    <source>
        <dbReference type="ARBA" id="ARBA00014415"/>
    </source>
</evidence>
<dbReference type="CDD" id="cd24029">
    <property type="entry name" value="ASKHA_NBD_HSP70_DnaK_HscA_HscC"/>
    <property type="match status" value="1"/>
</dbReference>
<evidence type="ECO:0000256" key="4">
    <source>
        <dbReference type="ARBA" id="ARBA00017249"/>
    </source>
</evidence>
<dbReference type="Pfam" id="PF00012">
    <property type="entry name" value="HSP70"/>
    <property type="match status" value="1"/>
</dbReference>
<evidence type="ECO:0000313" key="14">
    <source>
        <dbReference type="Proteomes" id="UP000474024"/>
    </source>
</evidence>
<dbReference type="Gene3D" id="3.90.640.10">
    <property type="entry name" value="Actin, Chain A, domain 4"/>
    <property type="match status" value="1"/>
</dbReference>
<evidence type="ECO:0000256" key="11">
    <source>
        <dbReference type="ARBA" id="ARBA00030945"/>
    </source>
</evidence>
<dbReference type="GO" id="GO:0005524">
    <property type="term" value="F:ATP binding"/>
    <property type="evidence" value="ECO:0007669"/>
    <property type="project" value="UniProtKB-KW"/>
</dbReference>
<gene>
    <name evidence="13" type="ORF">FYJ75_06895</name>
</gene>
<keyword evidence="6" id="KW-0547">Nucleotide-binding</keyword>
<dbReference type="PRINTS" id="PR00301">
    <property type="entry name" value="HEATSHOCK70"/>
</dbReference>
<dbReference type="GO" id="GO:0140662">
    <property type="term" value="F:ATP-dependent protein folding chaperone"/>
    <property type="evidence" value="ECO:0007669"/>
    <property type="project" value="InterPro"/>
</dbReference>
<proteinExistence type="inferred from homology"/>
<evidence type="ECO:0000256" key="7">
    <source>
        <dbReference type="ARBA" id="ARBA00022840"/>
    </source>
</evidence>
<dbReference type="PANTHER" id="PTHR19375">
    <property type="entry name" value="HEAT SHOCK PROTEIN 70KDA"/>
    <property type="match status" value="1"/>
</dbReference>
<evidence type="ECO:0000256" key="6">
    <source>
        <dbReference type="ARBA" id="ARBA00022741"/>
    </source>
</evidence>
<organism evidence="13 14">
    <name type="scientific">Roseburia porci</name>
    <dbReference type="NCBI Taxonomy" id="2605790"/>
    <lineage>
        <taxon>Bacteria</taxon>
        <taxon>Bacillati</taxon>
        <taxon>Bacillota</taxon>
        <taxon>Clostridia</taxon>
        <taxon>Lachnospirales</taxon>
        <taxon>Lachnospiraceae</taxon>
        <taxon>Roseburia</taxon>
    </lineage>
</organism>
<dbReference type="InterPro" id="IPR043129">
    <property type="entry name" value="ATPase_NBD"/>
</dbReference>
<dbReference type="InterPro" id="IPR013126">
    <property type="entry name" value="Hsp_70_fam"/>
</dbReference>
<comment type="caution">
    <text evidence="13">The sequence shown here is derived from an EMBL/GenBank/DDBJ whole genome shotgun (WGS) entry which is preliminary data.</text>
</comment>
<dbReference type="AlphaFoldDB" id="A0A6L5YRH3"/>
<keyword evidence="8" id="KW-0346">Stress response</keyword>
<dbReference type="Gene3D" id="2.60.34.10">
    <property type="entry name" value="Substrate Binding Domain Of DNAk, Chain A, domain 1"/>
    <property type="match status" value="1"/>
</dbReference>
<dbReference type="PROSITE" id="PS00297">
    <property type="entry name" value="HSP70_1"/>
    <property type="match status" value="1"/>
</dbReference>
<dbReference type="SUPFAM" id="SSF53067">
    <property type="entry name" value="Actin-like ATPase domain"/>
    <property type="match status" value="2"/>
</dbReference>
<dbReference type="Gene3D" id="3.30.420.40">
    <property type="match status" value="2"/>
</dbReference>
<comment type="function">
    <text evidence="1">Acts as a chaperone.</text>
</comment>
<dbReference type="InterPro" id="IPR018181">
    <property type="entry name" value="Heat_shock_70_CS"/>
</dbReference>
<keyword evidence="5" id="KW-0597">Phosphoprotein</keyword>
<evidence type="ECO:0000256" key="9">
    <source>
        <dbReference type="ARBA" id="ARBA00023186"/>
    </source>
</evidence>
<dbReference type="RefSeq" id="WP_154429736.1">
    <property type="nucleotide sequence ID" value="NZ_VUNI01000009.1"/>
</dbReference>
<evidence type="ECO:0000256" key="8">
    <source>
        <dbReference type="ARBA" id="ARBA00023016"/>
    </source>
</evidence>
<dbReference type="SUPFAM" id="SSF100920">
    <property type="entry name" value="Heat shock protein 70kD (HSP70), peptide-binding domain"/>
    <property type="match status" value="1"/>
</dbReference>
<comment type="similarity">
    <text evidence="2">Belongs to the heat shock protein 70 family.</text>
</comment>